<dbReference type="GO" id="GO:0005886">
    <property type="term" value="C:plasma membrane"/>
    <property type="evidence" value="ECO:0007669"/>
    <property type="project" value="TreeGrafter"/>
</dbReference>
<comment type="similarity">
    <text evidence="1">Belongs to the GSP E family.</text>
</comment>
<dbReference type="AlphaFoldDB" id="A0A2M8EYB9"/>
<evidence type="ECO:0000313" key="6">
    <source>
        <dbReference type="EMBL" id="PJC31407.1"/>
    </source>
</evidence>
<evidence type="ECO:0000256" key="3">
    <source>
        <dbReference type="ARBA" id="ARBA00022840"/>
    </source>
</evidence>
<evidence type="ECO:0000256" key="1">
    <source>
        <dbReference type="ARBA" id="ARBA00006611"/>
    </source>
</evidence>
<dbReference type="Gene3D" id="3.30.300.160">
    <property type="entry name" value="Type II secretion system, protein E, N-terminal domain"/>
    <property type="match status" value="1"/>
</dbReference>
<evidence type="ECO:0000313" key="7">
    <source>
        <dbReference type="Proteomes" id="UP000231383"/>
    </source>
</evidence>
<dbReference type="InterPro" id="IPR001482">
    <property type="entry name" value="T2SS/T4SS_dom"/>
</dbReference>
<comment type="caution">
    <text evidence="6">The sequence shown here is derived from an EMBL/GenBank/DDBJ whole genome shotgun (WGS) entry which is preliminary data.</text>
</comment>
<feature type="domain" description="Bacterial type II secretion system protein E" evidence="4">
    <location>
        <begin position="166"/>
        <end position="555"/>
    </location>
</feature>
<sequence length="562" mass="63103">MIISDEELKKLVLKNNLIDEGGIEQILEYLKNSDTTFYDALIEKNVVSDENLGILISDHLKIPFVILSKLSISESVFRIIPEKIARKHKIIPFDKDDKNLKVALANPNKKTLLEMIAHKSGLNVIPYLATERDISNTFFIYRKDLQMIFDQILQTEVYSDLQSIIKEDAPIIKIVNLIIQYASQDKASDIHIEPQEKKCLIRFRIDGMLHDVVQLPINLHDRIVTRIKIVSNLRTDEHMSAQDGKMRFHDEEETMDIRVSILPIVDGEKAVLRLLSTHARQFSLIDLGMSERDLIKLNDSISKSYGMILSTGPTGSGKSTSIYAILKIINKREKNITTVEDPVEYRIKGVNQINVNVKAGLTFASGLRSILRQDPNIVFVGEIRDIETAGIAVNAALTGHLVLSTLHTNDAATALPRFIDMKVEPFLVASTVNVIIAQRLIRKICEMCKSSLKIPKEEFIKNLPEDIVVKNLGNLPEYTIFKGNGCKICHGTGYAGRIGIFEILEISKKIKALIIQKADSEMIAKQAVEEGMTTMLDDGLNKVNRGLTTLEEVLRVTKIGLS</sequence>
<dbReference type="InterPro" id="IPR007831">
    <property type="entry name" value="T2SS_GspE_N"/>
</dbReference>
<dbReference type="CDD" id="cd01129">
    <property type="entry name" value="PulE-GspE-like"/>
    <property type="match status" value="1"/>
</dbReference>
<dbReference type="PANTHER" id="PTHR30258:SF3">
    <property type="entry name" value="SLL1921 PROTEIN"/>
    <property type="match status" value="1"/>
</dbReference>
<gene>
    <name evidence="6" type="ORF">CO051_04170</name>
</gene>
<dbReference type="EMBL" id="PFSC01000113">
    <property type="protein sequence ID" value="PJC31407.1"/>
    <property type="molecule type" value="Genomic_DNA"/>
</dbReference>
<dbReference type="SUPFAM" id="SSF52540">
    <property type="entry name" value="P-loop containing nucleoside triphosphate hydrolases"/>
    <property type="match status" value="1"/>
</dbReference>
<protein>
    <submittedName>
        <fullName evidence="6">Type II secretion system protein GspE</fullName>
    </submittedName>
</protein>
<keyword evidence="2" id="KW-0547">Nucleotide-binding</keyword>
<feature type="domain" description="Type II secretion system protein GspE N-terminal" evidence="5">
    <location>
        <begin position="61"/>
        <end position="137"/>
    </location>
</feature>
<dbReference type="GO" id="GO:0016887">
    <property type="term" value="F:ATP hydrolysis activity"/>
    <property type="evidence" value="ECO:0007669"/>
    <property type="project" value="TreeGrafter"/>
</dbReference>
<evidence type="ECO:0000256" key="2">
    <source>
        <dbReference type="ARBA" id="ARBA00022741"/>
    </source>
</evidence>
<keyword evidence="3" id="KW-0067">ATP-binding</keyword>
<dbReference type="InterPro" id="IPR027417">
    <property type="entry name" value="P-loop_NTPase"/>
</dbReference>
<dbReference type="Pfam" id="PF00437">
    <property type="entry name" value="T2SSE"/>
    <property type="match status" value="1"/>
</dbReference>
<accession>A0A2M8EYB9</accession>
<dbReference type="FunFam" id="3.40.50.300:FF:000398">
    <property type="entry name" value="Type IV pilus assembly ATPase PilB"/>
    <property type="match status" value="1"/>
</dbReference>
<dbReference type="Gene3D" id="3.40.50.300">
    <property type="entry name" value="P-loop containing nucleotide triphosphate hydrolases"/>
    <property type="match status" value="1"/>
</dbReference>
<dbReference type="InterPro" id="IPR037257">
    <property type="entry name" value="T2SS_E_N_sf"/>
</dbReference>
<dbReference type="Gene3D" id="3.30.450.90">
    <property type="match status" value="1"/>
</dbReference>
<reference evidence="7" key="1">
    <citation type="submission" date="2017-09" db="EMBL/GenBank/DDBJ databases">
        <title>Depth-based differentiation of microbial function through sediment-hosted aquifers and enrichment of novel symbionts in the deep terrestrial subsurface.</title>
        <authorList>
            <person name="Probst A.J."/>
            <person name="Ladd B."/>
            <person name="Jarett J.K."/>
            <person name="Geller-Mcgrath D.E."/>
            <person name="Sieber C.M.K."/>
            <person name="Emerson J.B."/>
            <person name="Anantharaman K."/>
            <person name="Thomas B.C."/>
            <person name="Malmstrom R."/>
            <person name="Stieglmeier M."/>
            <person name="Klingl A."/>
            <person name="Woyke T."/>
            <person name="Ryan C.M."/>
            <person name="Banfield J.F."/>
        </authorList>
    </citation>
    <scope>NUCLEOTIDE SEQUENCE [LARGE SCALE GENOMIC DNA]</scope>
</reference>
<dbReference type="PANTHER" id="PTHR30258">
    <property type="entry name" value="TYPE II SECRETION SYSTEM PROTEIN GSPE-RELATED"/>
    <property type="match status" value="1"/>
</dbReference>
<name>A0A2M8EYB9_9BACT</name>
<dbReference type="GO" id="GO:0005524">
    <property type="term" value="F:ATP binding"/>
    <property type="evidence" value="ECO:0007669"/>
    <property type="project" value="UniProtKB-KW"/>
</dbReference>
<evidence type="ECO:0000259" key="4">
    <source>
        <dbReference type="Pfam" id="PF00437"/>
    </source>
</evidence>
<dbReference type="Proteomes" id="UP000231383">
    <property type="component" value="Unassembled WGS sequence"/>
</dbReference>
<organism evidence="6 7">
    <name type="scientific">Candidatus Roizmanbacteria bacterium CG_4_9_14_0_2_um_filter_39_13</name>
    <dbReference type="NCBI Taxonomy" id="1974839"/>
    <lineage>
        <taxon>Bacteria</taxon>
        <taxon>Candidatus Roizmaniibacteriota</taxon>
    </lineage>
</organism>
<dbReference type="Pfam" id="PF05157">
    <property type="entry name" value="MshEN"/>
    <property type="match status" value="1"/>
</dbReference>
<dbReference type="SUPFAM" id="SSF160246">
    <property type="entry name" value="EspE N-terminal domain-like"/>
    <property type="match status" value="1"/>
</dbReference>
<proteinExistence type="inferred from homology"/>
<evidence type="ECO:0000259" key="5">
    <source>
        <dbReference type="Pfam" id="PF05157"/>
    </source>
</evidence>